<dbReference type="AGR" id="Xenbase:XB-GENE-22168004"/>
<evidence type="ECO:0000256" key="7">
    <source>
        <dbReference type="ARBA" id="ARBA00023136"/>
    </source>
</evidence>
<reference evidence="10" key="1">
    <citation type="journal article" date="2010" name="Science">
        <title>The genome of the Western clawed frog Xenopus tropicalis.</title>
        <authorList>
            <person name="Hellsten U."/>
            <person name="Harland R.M."/>
            <person name="Gilchrist M.J."/>
            <person name="Hendrix D."/>
            <person name="Jurka J."/>
            <person name="Kapitonov V."/>
            <person name="Ovcharenko I."/>
            <person name="Putnam N.H."/>
            <person name="Shu S."/>
            <person name="Taher L."/>
            <person name="Blitz I.L."/>
            <person name="Blumberg B."/>
            <person name="Dichmann D.S."/>
            <person name="Dubchak I."/>
            <person name="Amaya E."/>
            <person name="Detter J.C."/>
            <person name="Fletcher R."/>
            <person name="Gerhard D.S."/>
            <person name="Goodstein D."/>
            <person name="Graves T."/>
            <person name="Grigoriev I.V."/>
            <person name="Grimwood J."/>
            <person name="Kawashima T."/>
            <person name="Lindquist E."/>
            <person name="Lucas S.M."/>
            <person name="Mead P.E."/>
            <person name="Mitros T."/>
            <person name="Ogino H."/>
            <person name="Ohta Y."/>
            <person name="Poliakov A.V."/>
            <person name="Pollet N."/>
            <person name="Robert J."/>
            <person name="Salamov A."/>
            <person name="Sater A.K."/>
            <person name="Schmutz J."/>
            <person name="Terry A."/>
            <person name="Vize P.D."/>
            <person name="Warren W.C."/>
            <person name="Wells D."/>
            <person name="Wills A."/>
            <person name="Wilson R.K."/>
            <person name="Zimmerman L.B."/>
            <person name="Zorn A.M."/>
            <person name="Grainger R."/>
            <person name="Grammer T."/>
            <person name="Khokha M.K."/>
            <person name="Richardson P.M."/>
            <person name="Rokhsar D.S."/>
        </authorList>
    </citation>
    <scope>NUCLEOTIDE SEQUENCE [LARGE SCALE GENOMIC DNA]</scope>
    <source>
        <strain evidence="10">Nigerian</strain>
    </source>
</reference>
<dbReference type="GO" id="GO:0031849">
    <property type="term" value="F:olfactory receptor binding"/>
    <property type="evidence" value="ECO:0000318"/>
    <property type="project" value="GO_Central"/>
</dbReference>
<dbReference type="GO" id="GO:0006612">
    <property type="term" value="P:protein targeting to membrane"/>
    <property type="evidence" value="ECO:0000318"/>
    <property type="project" value="GO_Central"/>
</dbReference>
<evidence type="ECO:0000313" key="11">
    <source>
        <dbReference type="Proteomes" id="UP000008143"/>
    </source>
</evidence>
<dbReference type="PANTHER" id="PTHR14402:SF21">
    <property type="entry name" value="RECEPTOR (CHEMOSENSORY) TRANSPORTER PROTEIN 3 GENE A GENE 3 [PROVISIONAL]"/>
    <property type="match status" value="1"/>
</dbReference>
<dbReference type="GeneID" id="100498201"/>
<evidence type="ECO:0000256" key="6">
    <source>
        <dbReference type="ARBA" id="ARBA00022989"/>
    </source>
</evidence>
<dbReference type="OMA" id="ACMAFAN"/>
<keyword evidence="5" id="KW-0862">Zinc</keyword>
<keyword evidence="4" id="KW-0863">Zinc-finger</keyword>
<dbReference type="Xenbase" id="XB-GENE-22168004">
    <property type="gene designation" value="rtp3a.3"/>
</dbReference>
<dbReference type="SMART" id="SM01328">
    <property type="entry name" value="zf-3CxxC"/>
    <property type="match status" value="1"/>
</dbReference>
<evidence type="ECO:0000313" key="10">
    <source>
        <dbReference type="Ensembl" id="ENSXETP00000066529"/>
    </source>
</evidence>
<dbReference type="GO" id="GO:0016020">
    <property type="term" value="C:membrane"/>
    <property type="evidence" value="ECO:0007669"/>
    <property type="project" value="UniProtKB-SubCell"/>
</dbReference>
<keyword evidence="7 8" id="KW-0472">Membrane</keyword>
<dbReference type="Proteomes" id="UP000008143">
    <property type="component" value="Chromosome 5"/>
</dbReference>
<dbReference type="Pfam" id="PF13695">
    <property type="entry name" value="Zn_ribbon_3CxxC"/>
    <property type="match status" value="1"/>
</dbReference>
<keyword evidence="11" id="KW-1185">Reference proteome</keyword>
<evidence type="ECO:0000313" key="12">
    <source>
        <dbReference type="RefSeq" id="XP_031758526.1"/>
    </source>
</evidence>
<evidence type="ECO:0000256" key="4">
    <source>
        <dbReference type="ARBA" id="ARBA00022771"/>
    </source>
</evidence>
<protein>
    <submittedName>
        <fullName evidence="10">Receptor (chemosensory) transporter protein 3 gene A gene 3 [provisional]</fullName>
    </submittedName>
    <submittedName>
        <fullName evidence="12">Receptor-transporting protein 2</fullName>
    </submittedName>
</protein>
<keyword evidence="12" id="KW-0675">Receptor</keyword>
<comment type="subcellular location">
    <subcellularLocation>
        <location evidence="1">Membrane</location>
        <topology evidence="1">Single-pass membrane protein</topology>
    </subcellularLocation>
</comment>
<reference evidence="12" key="3">
    <citation type="submission" date="2025-04" db="UniProtKB">
        <authorList>
            <consortium name="RefSeq"/>
        </authorList>
    </citation>
    <scope>IDENTIFICATION</scope>
    <source>
        <strain evidence="12">Nigerian</strain>
        <tissue evidence="12">Liver and blood</tissue>
    </source>
</reference>
<keyword evidence="6 8" id="KW-1133">Transmembrane helix</keyword>
<dbReference type="GO" id="GO:0008270">
    <property type="term" value="F:zinc ion binding"/>
    <property type="evidence" value="ECO:0007669"/>
    <property type="project" value="UniProtKB-KW"/>
</dbReference>
<dbReference type="Ensembl" id="ENSXETT00000102089">
    <property type="protein sequence ID" value="ENSXETP00000066529"/>
    <property type="gene ID" value="ENSXETG00000035970"/>
</dbReference>
<organism evidence="10">
    <name type="scientific">Xenopus tropicalis</name>
    <name type="common">Western clawed frog</name>
    <name type="synonym">Silurana tropicalis</name>
    <dbReference type="NCBI Taxonomy" id="8364"/>
    <lineage>
        <taxon>Eukaryota</taxon>
        <taxon>Metazoa</taxon>
        <taxon>Chordata</taxon>
        <taxon>Craniata</taxon>
        <taxon>Vertebrata</taxon>
        <taxon>Euteleostomi</taxon>
        <taxon>Amphibia</taxon>
        <taxon>Batrachia</taxon>
        <taxon>Anura</taxon>
        <taxon>Pipoidea</taxon>
        <taxon>Pipidae</taxon>
        <taxon>Xenopodinae</taxon>
        <taxon>Xenopus</taxon>
        <taxon>Silurana</taxon>
    </lineage>
</organism>
<dbReference type="AlphaFoldDB" id="A0A6I8QDA1"/>
<dbReference type="OrthoDB" id="8121437at2759"/>
<evidence type="ECO:0000313" key="13">
    <source>
        <dbReference type="Xenbase" id="XB-GENE-22168004"/>
    </source>
</evidence>
<feature type="transmembrane region" description="Helical" evidence="8">
    <location>
        <begin position="183"/>
        <end position="206"/>
    </location>
</feature>
<dbReference type="InterPro" id="IPR027377">
    <property type="entry name" value="ZAR1/RTP1-5-like_Znf-3CxxC"/>
</dbReference>
<evidence type="ECO:0000256" key="2">
    <source>
        <dbReference type="ARBA" id="ARBA00022692"/>
    </source>
</evidence>
<dbReference type="Bgee" id="ENSXETG00000035970">
    <property type="expression patterns" value="Expressed in liver and 9 other cell types or tissues"/>
</dbReference>
<gene>
    <name evidence="10 12 13" type="primary">rtp3a.3</name>
</gene>
<dbReference type="GeneTree" id="ENSGT00940000164175"/>
<accession>A0A6I8QDA1</accession>
<evidence type="ECO:0000256" key="1">
    <source>
        <dbReference type="ARBA" id="ARBA00004167"/>
    </source>
</evidence>
<keyword evidence="2 8" id="KW-0812">Transmembrane</keyword>
<evidence type="ECO:0000256" key="5">
    <source>
        <dbReference type="ARBA" id="ARBA00022833"/>
    </source>
</evidence>
<dbReference type="KEGG" id="xtr:100498201"/>
<evidence type="ECO:0000259" key="9">
    <source>
        <dbReference type="SMART" id="SM01328"/>
    </source>
</evidence>
<name>A0A6I8QDA1_XENTR</name>
<dbReference type="GO" id="GO:0001580">
    <property type="term" value="P:detection of chemical stimulus involved in sensory perception of bitter taste"/>
    <property type="evidence" value="ECO:0000318"/>
    <property type="project" value="GO_Central"/>
</dbReference>
<reference evidence="10" key="2">
    <citation type="submission" date="2020-05" db="UniProtKB">
        <authorList>
            <consortium name="Ensembl"/>
        </authorList>
    </citation>
    <scope>IDENTIFICATION</scope>
</reference>
<dbReference type="PANTHER" id="PTHR14402">
    <property type="entry name" value="RECEPTOR TRANSPORTING PROTEIN"/>
    <property type="match status" value="1"/>
</dbReference>
<evidence type="ECO:0000256" key="3">
    <source>
        <dbReference type="ARBA" id="ARBA00022723"/>
    </source>
</evidence>
<keyword evidence="3" id="KW-0479">Metal-binding</keyword>
<evidence type="ECO:0000256" key="8">
    <source>
        <dbReference type="SAM" id="Phobius"/>
    </source>
</evidence>
<dbReference type="InterPro" id="IPR026096">
    <property type="entry name" value="R-trans_p"/>
</dbReference>
<sequence length="215" mass="24772">MLRLSIGNDKWTDEFETQIEELDITDLWTLQVNENNLENGGLKFERETFGSFRCSYCRHHWSSSVIHIRFLITLDRPCKRGIVNMKIAKQSCKMCNCGVMEKPQISDENIKIMIKNLVLKINRTFYEKEKDGRHLRSINYYNEPKGPHDKDHCEDCQEGHSYLEEPWYQDVSHHKETKSQQGLSTALTVAGVTVGLGALALACMAFSNPKNSSKK</sequence>
<dbReference type="GO" id="GO:0051205">
    <property type="term" value="P:protein insertion into membrane"/>
    <property type="evidence" value="ECO:0000318"/>
    <property type="project" value="GO_Central"/>
</dbReference>
<feature type="domain" description="3CxxC-type" evidence="9">
    <location>
        <begin position="47"/>
        <end position="159"/>
    </location>
</feature>
<proteinExistence type="predicted"/>
<dbReference type="CTD" id="100498201"/>
<dbReference type="RefSeq" id="XP_031758526.1">
    <property type="nucleotide sequence ID" value="XM_031902666.1"/>
</dbReference>